<accession>V5BK53</accession>
<dbReference type="InterPro" id="IPR002109">
    <property type="entry name" value="Glutaredoxin"/>
</dbReference>
<dbReference type="EMBL" id="AYLO01000011">
    <property type="protein sequence ID" value="ESS73695.1"/>
    <property type="molecule type" value="Genomic_DNA"/>
</dbReference>
<dbReference type="PATRIC" id="fig|1116472.3.peg.378"/>
<evidence type="ECO:0000256" key="7">
    <source>
        <dbReference type="PIRNR" id="PIRNR005894"/>
    </source>
</evidence>
<evidence type="ECO:0000256" key="5">
    <source>
        <dbReference type="ARBA" id="ARBA00023014"/>
    </source>
</evidence>
<dbReference type="STRING" id="1116472.MGMO_11c00020"/>
<evidence type="ECO:0000256" key="2">
    <source>
        <dbReference type="ARBA" id="ARBA00022714"/>
    </source>
</evidence>
<keyword evidence="2 9" id="KW-0001">2Fe-2S</keyword>
<dbReference type="InterPro" id="IPR033658">
    <property type="entry name" value="GRX_PICOT-like"/>
</dbReference>
<dbReference type="OrthoDB" id="9804115at2"/>
<dbReference type="RefSeq" id="WP_023493285.1">
    <property type="nucleotide sequence ID" value="NZ_AYLO01000011.1"/>
</dbReference>
<evidence type="ECO:0000256" key="9">
    <source>
        <dbReference type="PIRSR" id="PIRSR005894-2"/>
    </source>
</evidence>
<dbReference type="Proteomes" id="UP000017842">
    <property type="component" value="Unassembled WGS sequence"/>
</dbReference>
<dbReference type="eggNOG" id="COG0278">
    <property type="taxonomic scope" value="Bacteria"/>
</dbReference>
<keyword evidence="4 9" id="KW-0408">Iron</keyword>
<evidence type="ECO:0000256" key="1">
    <source>
        <dbReference type="ARBA" id="ARBA00009630"/>
    </source>
</evidence>
<keyword evidence="3 9" id="KW-0479">Metal-binding</keyword>
<dbReference type="CDD" id="cd03028">
    <property type="entry name" value="GRX_PICOT_like"/>
    <property type="match status" value="1"/>
</dbReference>
<protein>
    <recommendedName>
        <fullName evidence="7">Glutaredoxin</fullName>
    </recommendedName>
</protein>
<comment type="similarity">
    <text evidence="1 7">Belongs to the glutaredoxin family. Monothiol subfamily.</text>
</comment>
<keyword evidence="6" id="KW-0676">Redox-active center</keyword>
<name>V5BK53_9GAMM</name>
<dbReference type="GO" id="GO:0015036">
    <property type="term" value="F:disulfide oxidoreductase activity"/>
    <property type="evidence" value="ECO:0007669"/>
    <property type="project" value="InterPro"/>
</dbReference>
<dbReference type="GO" id="GO:0051537">
    <property type="term" value="F:2 iron, 2 sulfur cluster binding"/>
    <property type="evidence" value="ECO:0007669"/>
    <property type="project" value="UniProtKB-KW"/>
</dbReference>
<reference evidence="11 12" key="1">
    <citation type="journal article" date="2013" name="Genome Announc.">
        <title>Draft Genome Sequence of the Methanotrophic Gammaproteobacterium Methyloglobulus morosus DSM 22980 Strain KoM1.</title>
        <authorList>
            <person name="Poehlein A."/>
            <person name="Deutzmann J.S."/>
            <person name="Daniel R."/>
            <person name="Simeonova D.D."/>
        </authorList>
    </citation>
    <scope>NUCLEOTIDE SEQUENCE [LARGE SCALE GENOMIC DNA]</scope>
    <source>
        <strain evidence="11 12">KoM1</strain>
    </source>
</reference>
<dbReference type="FunFam" id="3.40.30.10:FF:000005">
    <property type="entry name" value="Glutaredoxin 5"/>
    <property type="match status" value="1"/>
</dbReference>
<evidence type="ECO:0000256" key="6">
    <source>
        <dbReference type="ARBA" id="ARBA00023284"/>
    </source>
</evidence>
<proteinExistence type="inferred from homology"/>
<evidence type="ECO:0000256" key="4">
    <source>
        <dbReference type="ARBA" id="ARBA00023004"/>
    </source>
</evidence>
<evidence type="ECO:0000259" key="10">
    <source>
        <dbReference type="Pfam" id="PF00462"/>
    </source>
</evidence>
<comment type="caution">
    <text evidence="11">The sequence shown here is derived from an EMBL/GenBank/DDBJ whole genome shotgun (WGS) entry which is preliminary data.</text>
</comment>
<dbReference type="Gene3D" id="3.40.30.10">
    <property type="entry name" value="Glutaredoxin"/>
    <property type="match status" value="1"/>
</dbReference>
<dbReference type="PANTHER" id="PTHR10293">
    <property type="entry name" value="GLUTAREDOXIN FAMILY MEMBER"/>
    <property type="match status" value="1"/>
</dbReference>
<keyword evidence="12" id="KW-1185">Reference proteome</keyword>
<evidence type="ECO:0000313" key="12">
    <source>
        <dbReference type="Proteomes" id="UP000017842"/>
    </source>
</evidence>
<dbReference type="AlphaFoldDB" id="V5BK53"/>
<feature type="binding site" evidence="8">
    <location>
        <begin position="83"/>
        <end position="84"/>
    </location>
    <ligand>
        <name>glutathione</name>
        <dbReference type="ChEBI" id="CHEBI:57925"/>
    </ligand>
</feature>
<feature type="binding site" evidence="8">
    <location>
        <position position="70"/>
    </location>
    <ligand>
        <name>glutathione</name>
        <dbReference type="ChEBI" id="CHEBI:57925"/>
    </ligand>
</feature>
<dbReference type="NCBIfam" id="TIGR00365">
    <property type="entry name" value="Grx4 family monothiol glutaredoxin"/>
    <property type="match status" value="1"/>
</dbReference>
<dbReference type="InterPro" id="IPR036249">
    <property type="entry name" value="Thioredoxin-like_sf"/>
</dbReference>
<feature type="binding site" evidence="9">
    <location>
        <position position="29"/>
    </location>
    <ligand>
        <name>[2Fe-2S] cluster</name>
        <dbReference type="ChEBI" id="CHEBI:190135"/>
        <note>ligand shared between dimeric partners</note>
    </ligand>
</feature>
<dbReference type="GO" id="GO:0046872">
    <property type="term" value="F:metal ion binding"/>
    <property type="evidence" value="ECO:0007669"/>
    <property type="project" value="UniProtKB-KW"/>
</dbReference>
<dbReference type="SUPFAM" id="SSF52833">
    <property type="entry name" value="Thioredoxin-like"/>
    <property type="match status" value="1"/>
</dbReference>
<organism evidence="11 12">
    <name type="scientific">Methyloglobulus morosus KoM1</name>
    <dbReference type="NCBI Taxonomy" id="1116472"/>
    <lineage>
        <taxon>Bacteria</taxon>
        <taxon>Pseudomonadati</taxon>
        <taxon>Pseudomonadota</taxon>
        <taxon>Gammaproteobacteria</taxon>
        <taxon>Methylococcales</taxon>
        <taxon>Methylococcaceae</taxon>
        <taxon>Methyloglobulus</taxon>
    </lineage>
</organism>
<dbReference type="PANTHER" id="PTHR10293:SF72">
    <property type="entry name" value="MONOTHIOL GLUTAREDOXIN-S14, CHLOROPLASTIC"/>
    <property type="match status" value="1"/>
</dbReference>
<dbReference type="PROSITE" id="PS51354">
    <property type="entry name" value="GLUTAREDOXIN_2"/>
    <property type="match status" value="1"/>
</dbReference>
<feature type="binding site" evidence="8">
    <location>
        <position position="21"/>
    </location>
    <ligand>
        <name>glutathione</name>
        <dbReference type="ChEBI" id="CHEBI:57925"/>
    </ligand>
</feature>
<dbReference type="PIRSF" id="PIRSF005894">
    <property type="entry name" value="Monothiol_GRX"/>
    <property type="match status" value="1"/>
</dbReference>
<feature type="domain" description="Glutaredoxin" evidence="10">
    <location>
        <begin position="16"/>
        <end position="80"/>
    </location>
</feature>
<dbReference type="InterPro" id="IPR004480">
    <property type="entry name" value="Monothiol_GRX-rel"/>
</dbReference>
<evidence type="ECO:0000256" key="3">
    <source>
        <dbReference type="ARBA" id="ARBA00022723"/>
    </source>
</evidence>
<dbReference type="InterPro" id="IPR014434">
    <property type="entry name" value="Monothiol_GRX"/>
</dbReference>
<feature type="binding site" evidence="8">
    <location>
        <position position="58"/>
    </location>
    <ligand>
        <name>glutathione</name>
        <dbReference type="ChEBI" id="CHEBI:57925"/>
    </ligand>
</feature>
<dbReference type="Pfam" id="PF00462">
    <property type="entry name" value="Glutaredoxin"/>
    <property type="match status" value="1"/>
</dbReference>
<gene>
    <name evidence="11" type="primary">grxD</name>
    <name evidence="11" type="ORF">MGMO_11c00020</name>
</gene>
<keyword evidence="5 9" id="KW-0411">Iron-sulfur</keyword>
<evidence type="ECO:0000313" key="11">
    <source>
        <dbReference type="EMBL" id="ESS73695.1"/>
    </source>
</evidence>
<sequence length="107" mass="11723">MGILEDLQQTIAANPIILFMKGTPQAPQCGFSKTAAQILRDCGIEFATVDVLANPAIRQTLPSYSNWPTFPQLFVNNELVGGCDILIELHQDGQLQKMLQTAANKVH</sequence>
<evidence type="ECO:0000256" key="8">
    <source>
        <dbReference type="PIRSR" id="PIRSR005894-1"/>
    </source>
</evidence>